<evidence type="ECO:0000313" key="2">
    <source>
        <dbReference type="EMBL" id="KAK8096996.1"/>
    </source>
</evidence>
<feature type="region of interest" description="Disordered" evidence="1">
    <location>
        <begin position="1"/>
        <end position="24"/>
    </location>
</feature>
<proteinExistence type="predicted"/>
<protein>
    <submittedName>
        <fullName evidence="2">Uncharacterized protein</fullName>
    </submittedName>
</protein>
<dbReference type="AlphaFoldDB" id="A0AAW0QCG6"/>
<dbReference type="Proteomes" id="UP001392437">
    <property type="component" value="Unassembled WGS sequence"/>
</dbReference>
<gene>
    <name evidence="2" type="ORF">PG999_012940</name>
</gene>
<sequence>MAADGNEKSATASSVKGDPENSDAPAHISLVAAEIGSLRTKVDCLARSDVTLRWQGLRDDTLYRYHH</sequence>
<evidence type="ECO:0000256" key="1">
    <source>
        <dbReference type="SAM" id="MobiDB-lite"/>
    </source>
</evidence>
<keyword evidence="3" id="KW-1185">Reference proteome</keyword>
<comment type="caution">
    <text evidence="2">The sequence shown here is derived from an EMBL/GenBank/DDBJ whole genome shotgun (WGS) entry which is preliminary data.</text>
</comment>
<organism evidence="2 3">
    <name type="scientific">Apiospora kogelbergensis</name>
    <dbReference type="NCBI Taxonomy" id="1337665"/>
    <lineage>
        <taxon>Eukaryota</taxon>
        <taxon>Fungi</taxon>
        <taxon>Dikarya</taxon>
        <taxon>Ascomycota</taxon>
        <taxon>Pezizomycotina</taxon>
        <taxon>Sordariomycetes</taxon>
        <taxon>Xylariomycetidae</taxon>
        <taxon>Amphisphaeriales</taxon>
        <taxon>Apiosporaceae</taxon>
        <taxon>Apiospora</taxon>
    </lineage>
</organism>
<reference evidence="2 3" key="1">
    <citation type="submission" date="2023-01" db="EMBL/GenBank/DDBJ databases">
        <title>Analysis of 21 Apiospora genomes using comparative genomics revels a genus with tremendous synthesis potential of carbohydrate active enzymes and secondary metabolites.</title>
        <authorList>
            <person name="Sorensen T."/>
        </authorList>
    </citation>
    <scope>NUCLEOTIDE SEQUENCE [LARGE SCALE GENOMIC DNA]</scope>
    <source>
        <strain evidence="2 3">CBS 117206</strain>
    </source>
</reference>
<name>A0AAW0QCG6_9PEZI</name>
<accession>A0AAW0QCG6</accession>
<dbReference type="EMBL" id="JAQQWP010000010">
    <property type="protein sequence ID" value="KAK8096996.1"/>
    <property type="molecule type" value="Genomic_DNA"/>
</dbReference>
<evidence type="ECO:0000313" key="3">
    <source>
        <dbReference type="Proteomes" id="UP001392437"/>
    </source>
</evidence>